<feature type="domain" description="MrpA C-terminal/MbhE" evidence="9">
    <location>
        <begin position="123"/>
        <end position="179"/>
    </location>
</feature>
<dbReference type="RefSeq" id="WP_083560257.1">
    <property type="nucleotide sequence ID" value="NZ_AQQV01000001.1"/>
</dbReference>
<organism evidence="10 11">
    <name type="scientific">Oceanococcus atlanticus</name>
    <dbReference type="NCBI Taxonomy" id="1317117"/>
    <lineage>
        <taxon>Bacteria</taxon>
        <taxon>Pseudomonadati</taxon>
        <taxon>Pseudomonadota</taxon>
        <taxon>Gammaproteobacteria</taxon>
        <taxon>Chromatiales</taxon>
        <taxon>Oceanococcaceae</taxon>
        <taxon>Oceanococcus</taxon>
    </lineage>
</organism>
<gene>
    <name evidence="10" type="ORF">ATO7_05365</name>
</gene>
<dbReference type="AlphaFoldDB" id="A0A1Y1SHX7"/>
<accession>A0A1Y1SHX7</accession>
<comment type="caution">
    <text evidence="10">The sequence shown here is derived from an EMBL/GenBank/DDBJ whole genome shotgun (WGS) entry which is preliminary data.</text>
</comment>
<protein>
    <submittedName>
        <fullName evidence="10">Putative multicomponent Na+-H+ antiporter subunit A</fullName>
    </submittedName>
</protein>
<reference evidence="10 11" key="1">
    <citation type="submission" date="2013-04" db="EMBL/GenBank/DDBJ databases">
        <title>Oceanococcus atlanticus 22II-S10r2 Genome Sequencing.</title>
        <authorList>
            <person name="Lai Q."/>
            <person name="Li G."/>
            <person name="Shao Z."/>
        </authorList>
    </citation>
    <scope>NUCLEOTIDE SEQUENCE [LARGE SCALE GENOMIC DNA]</scope>
    <source>
        <strain evidence="10 11">22II-S10r2</strain>
    </source>
</reference>
<comment type="subcellular location">
    <subcellularLocation>
        <location evidence="1">Cell membrane</location>
        <topology evidence="1">Multi-pass membrane protein</topology>
    </subcellularLocation>
</comment>
<evidence type="ECO:0000259" key="9">
    <source>
        <dbReference type="Pfam" id="PF20501"/>
    </source>
</evidence>
<keyword evidence="4 7" id="KW-0812">Transmembrane</keyword>
<dbReference type="InterPro" id="IPR025383">
    <property type="entry name" value="MrpA_C/MbhD"/>
</dbReference>
<dbReference type="Pfam" id="PF20501">
    <property type="entry name" value="MbhE"/>
    <property type="match status" value="1"/>
</dbReference>
<feature type="transmembrane region" description="Helical" evidence="7">
    <location>
        <begin position="57"/>
        <end position="79"/>
    </location>
</feature>
<keyword evidence="6 7" id="KW-0472">Membrane</keyword>
<dbReference type="GO" id="GO:0005886">
    <property type="term" value="C:plasma membrane"/>
    <property type="evidence" value="ECO:0007669"/>
    <property type="project" value="UniProtKB-SubCell"/>
</dbReference>
<evidence type="ECO:0000256" key="4">
    <source>
        <dbReference type="ARBA" id="ARBA00022692"/>
    </source>
</evidence>
<dbReference type="Gene3D" id="1.20.120.1200">
    <property type="entry name" value="NADH-ubiquinone/plastoquinone oxidoreductase chain 6, subunit NuoJ"/>
    <property type="match status" value="1"/>
</dbReference>
<evidence type="ECO:0000256" key="2">
    <source>
        <dbReference type="ARBA" id="ARBA00022448"/>
    </source>
</evidence>
<feature type="transmembrane region" description="Helical" evidence="7">
    <location>
        <begin position="158"/>
        <end position="178"/>
    </location>
</feature>
<evidence type="ECO:0000313" key="11">
    <source>
        <dbReference type="Proteomes" id="UP000192342"/>
    </source>
</evidence>
<feature type="transmembrane region" description="Helical" evidence="7">
    <location>
        <begin position="91"/>
        <end position="109"/>
    </location>
</feature>
<keyword evidence="11" id="KW-1185">Reference proteome</keyword>
<evidence type="ECO:0000256" key="3">
    <source>
        <dbReference type="ARBA" id="ARBA00022475"/>
    </source>
</evidence>
<dbReference type="InterPro" id="IPR042106">
    <property type="entry name" value="Nuo/plastoQ_OxRdtase_6_NuoJ"/>
</dbReference>
<keyword evidence="2" id="KW-0813">Transport</keyword>
<dbReference type="PANTHER" id="PTHR43373:SF1">
    <property type="entry name" value="NA(+)_H(+) ANTIPORTER SUBUNIT A"/>
    <property type="match status" value="1"/>
</dbReference>
<evidence type="ECO:0000259" key="8">
    <source>
        <dbReference type="Pfam" id="PF13244"/>
    </source>
</evidence>
<dbReference type="InterPro" id="IPR046806">
    <property type="entry name" value="MrpA_C/MbhE"/>
</dbReference>
<evidence type="ECO:0000256" key="6">
    <source>
        <dbReference type="ARBA" id="ARBA00023136"/>
    </source>
</evidence>
<feature type="transmembrane region" description="Helical" evidence="7">
    <location>
        <begin position="6"/>
        <end position="25"/>
    </location>
</feature>
<evidence type="ECO:0000256" key="1">
    <source>
        <dbReference type="ARBA" id="ARBA00004651"/>
    </source>
</evidence>
<keyword evidence="5 7" id="KW-1133">Transmembrane helix</keyword>
<dbReference type="Proteomes" id="UP000192342">
    <property type="component" value="Unassembled WGS sequence"/>
</dbReference>
<dbReference type="OrthoDB" id="2085045at2"/>
<sequence>MSEHALLAIDAVLLIILLTTAIAIARQRNLFAAAMMTGLFSLTLACLFVLLDAMDVAFTEAAVGAGISTVLMLSALALTEYRDHPTSRGQHTLALLLCFAVGGLLMFAASEWPALGAPDTPVHQHPITAHYLEQSQQEIDLPNVVTSVLSSYRGYDTLGEVTVVFTAGLAVLILLLGVRRDNHEEDDA</sequence>
<dbReference type="InterPro" id="IPR050616">
    <property type="entry name" value="CPA3_Na-H_Antiporter_A"/>
</dbReference>
<dbReference type="EMBL" id="AQQV01000001">
    <property type="protein sequence ID" value="ORE89282.1"/>
    <property type="molecule type" value="Genomic_DNA"/>
</dbReference>
<evidence type="ECO:0000256" key="5">
    <source>
        <dbReference type="ARBA" id="ARBA00022989"/>
    </source>
</evidence>
<dbReference type="Pfam" id="PF13244">
    <property type="entry name" value="MbhD"/>
    <property type="match status" value="1"/>
</dbReference>
<name>A0A1Y1SHX7_9GAMM</name>
<evidence type="ECO:0000313" key="10">
    <source>
        <dbReference type="EMBL" id="ORE89282.1"/>
    </source>
</evidence>
<proteinExistence type="predicted"/>
<feature type="domain" description="MrpA C-terminal/MbhD" evidence="8">
    <location>
        <begin position="15"/>
        <end position="79"/>
    </location>
</feature>
<keyword evidence="3" id="KW-1003">Cell membrane</keyword>
<dbReference type="PANTHER" id="PTHR43373">
    <property type="entry name" value="NA(+)/H(+) ANTIPORTER SUBUNIT"/>
    <property type="match status" value="1"/>
</dbReference>
<evidence type="ECO:0000256" key="7">
    <source>
        <dbReference type="SAM" id="Phobius"/>
    </source>
</evidence>
<feature type="transmembrane region" description="Helical" evidence="7">
    <location>
        <begin position="30"/>
        <end position="51"/>
    </location>
</feature>
<dbReference type="NCBIfam" id="NF009159">
    <property type="entry name" value="PRK12504.1"/>
    <property type="match status" value="1"/>
</dbReference>
<dbReference type="STRING" id="1317117.ATO7_05365"/>